<dbReference type="InterPro" id="IPR010982">
    <property type="entry name" value="Lambda_DNA-bd_dom_sf"/>
</dbReference>
<proteinExistence type="predicted"/>
<dbReference type="CDD" id="cd00093">
    <property type="entry name" value="HTH_XRE"/>
    <property type="match status" value="1"/>
</dbReference>
<evidence type="ECO:0000313" key="3">
    <source>
        <dbReference type="EMBL" id="SMF94586.1"/>
    </source>
</evidence>
<evidence type="ECO:0000259" key="2">
    <source>
        <dbReference type="PROSITE" id="PS50943"/>
    </source>
</evidence>
<dbReference type="InterPro" id="IPR001387">
    <property type="entry name" value="Cro/C1-type_HTH"/>
</dbReference>
<evidence type="ECO:0000256" key="1">
    <source>
        <dbReference type="SAM" id="MobiDB-lite"/>
    </source>
</evidence>
<gene>
    <name evidence="3" type="ORF">SAMN02949497_1907</name>
</gene>
<feature type="region of interest" description="Disordered" evidence="1">
    <location>
        <begin position="98"/>
        <end position="120"/>
    </location>
</feature>
<dbReference type="SMART" id="SM00530">
    <property type="entry name" value="HTH_XRE"/>
    <property type="match status" value="1"/>
</dbReference>
<dbReference type="PROSITE" id="PS50943">
    <property type="entry name" value="HTH_CROC1"/>
    <property type="match status" value="1"/>
</dbReference>
<sequence length="120" mass="13504">MDETTIIGLRLKAARDAKNWTLQEVCDRVPGLKPSTLNGYELGKSEAKVSTYKRLAKVLEVSEAYVLNCDEDLLNERERQIIQAFRQTNEQGKRTIWNVAESQPQPGRTPETTETPANAA</sequence>
<accession>A0A1Y6CWF5</accession>
<dbReference type="GO" id="GO:0003677">
    <property type="term" value="F:DNA binding"/>
    <property type="evidence" value="ECO:0007669"/>
    <property type="project" value="InterPro"/>
</dbReference>
<reference evidence="3 4" key="1">
    <citation type="submission" date="2016-12" db="EMBL/GenBank/DDBJ databases">
        <authorList>
            <person name="Song W.-J."/>
            <person name="Kurnit D.M."/>
        </authorList>
    </citation>
    <scope>NUCLEOTIDE SEQUENCE [LARGE SCALE GENOMIC DNA]</scope>
    <source>
        <strain evidence="3 4">175</strain>
    </source>
</reference>
<evidence type="ECO:0000313" key="4">
    <source>
        <dbReference type="Proteomes" id="UP000192923"/>
    </source>
</evidence>
<dbReference type="RefSeq" id="WP_176225160.1">
    <property type="nucleotide sequence ID" value="NZ_AP019783.1"/>
</dbReference>
<dbReference type="EMBL" id="FXAM01000001">
    <property type="protein sequence ID" value="SMF94586.1"/>
    <property type="molecule type" value="Genomic_DNA"/>
</dbReference>
<keyword evidence="4" id="KW-1185">Reference proteome</keyword>
<dbReference type="SUPFAM" id="SSF47413">
    <property type="entry name" value="lambda repressor-like DNA-binding domains"/>
    <property type="match status" value="1"/>
</dbReference>
<dbReference type="Gene3D" id="1.10.260.40">
    <property type="entry name" value="lambda repressor-like DNA-binding domains"/>
    <property type="match status" value="1"/>
</dbReference>
<dbReference type="Proteomes" id="UP000192923">
    <property type="component" value="Unassembled WGS sequence"/>
</dbReference>
<dbReference type="Pfam" id="PF01381">
    <property type="entry name" value="HTH_3"/>
    <property type="match status" value="1"/>
</dbReference>
<feature type="domain" description="HTH cro/C1-type" evidence="2">
    <location>
        <begin position="11"/>
        <end position="66"/>
    </location>
</feature>
<protein>
    <submittedName>
        <fullName evidence="3">Transcriptional regulator, contains XRE-family HTH domain</fullName>
    </submittedName>
</protein>
<feature type="compositionally biased region" description="Low complexity" evidence="1">
    <location>
        <begin position="109"/>
        <end position="120"/>
    </location>
</feature>
<dbReference type="AlphaFoldDB" id="A0A1Y6CWF5"/>
<dbReference type="STRING" id="1760988.SAMN02949497_1907"/>
<name>A0A1Y6CWF5_9GAMM</name>
<organism evidence="3 4">
    <name type="scientific">Methylomagnum ishizawai</name>
    <dbReference type="NCBI Taxonomy" id="1760988"/>
    <lineage>
        <taxon>Bacteria</taxon>
        <taxon>Pseudomonadati</taxon>
        <taxon>Pseudomonadota</taxon>
        <taxon>Gammaproteobacteria</taxon>
        <taxon>Methylococcales</taxon>
        <taxon>Methylococcaceae</taxon>
        <taxon>Methylomagnum</taxon>
    </lineage>
</organism>